<evidence type="ECO:0000313" key="2">
    <source>
        <dbReference type="EMBL" id="KYC52856.1"/>
    </source>
</evidence>
<protein>
    <submittedName>
        <fullName evidence="2">Plasmid stabilization system protein</fullName>
    </submittedName>
</protein>
<gene>
    <name evidence="2" type="ORF">AMQ22_00551</name>
</gene>
<dbReference type="InterPro" id="IPR035093">
    <property type="entry name" value="RelE/ParE_toxin_dom_sf"/>
</dbReference>
<dbReference type="Pfam" id="PF05016">
    <property type="entry name" value="ParE_toxin"/>
    <property type="match status" value="1"/>
</dbReference>
<evidence type="ECO:0000313" key="3">
    <source>
        <dbReference type="Proteomes" id="UP000075398"/>
    </source>
</evidence>
<keyword evidence="1" id="KW-1277">Toxin-antitoxin system</keyword>
<dbReference type="Gene3D" id="3.30.2310.20">
    <property type="entry name" value="RelE-like"/>
    <property type="match status" value="1"/>
</dbReference>
<dbReference type="SUPFAM" id="SSF143011">
    <property type="entry name" value="RelE-like"/>
    <property type="match status" value="1"/>
</dbReference>
<dbReference type="InterPro" id="IPR007712">
    <property type="entry name" value="RelE/ParE_toxin"/>
</dbReference>
<sequence>MVRVVYSKEFEEDVKKIRDKALKERLVKQVEKILTNPEVGKPLRYNLKGERSVYVSPYRLVYALIDDKIFLLRFRHREDVYD</sequence>
<dbReference type="AlphaFoldDB" id="A0A150J6K1"/>
<accession>A0A150J6K1</accession>
<name>A0A150J6K1_9EURY</name>
<dbReference type="NCBIfam" id="TIGR02385">
    <property type="entry name" value="RelE_StbE"/>
    <property type="match status" value="1"/>
</dbReference>
<proteinExistence type="predicted"/>
<dbReference type="Proteomes" id="UP000075398">
    <property type="component" value="Unassembled WGS sequence"/>
</dbReference>
<evidence type="ECO:0000256" key="1">
    <source>
        <dbReference type="ARBA" id="ARBA00022649"/>
    </source>
</evidence>
<comment type="caution">
    <text evidence="2">The sequence shown here is derived from an EMBL/GenBank/DDBJ whole genome shotgun (WGS) entry which is preliminary data.</text>
</comment>
<reference evidence="2 3" key="1">
    <citation type="journal article" date="2016" name="ISME J.">
        <title>Chasing the elusive Euryarchaeota class WSA2: genomes reveal a uniquely fastidious methyl-reducing methanogen.</title>
        <authorList>
            <person name="Nobu M.K."/>
            <person name="Narihiro T."/>
            <person name="Kuroda K."/>
            <person name="Mei R."/>
            <person name="Liu W.T."/>
        </authorList>
    </citation>
    <scope>NUCLEOTIDE SEQUENCE [LARGE SCALE GENOMIC DNA]</scope>
    <source>
        <strain evidence="2">U1lsi0528_Bin055</strain>
    </source>
</reference>
<dbReference type="EMBL" id="LNGC01000015">
    <property type="protein sequence ID" value="KYC52856.1"/>
    <property type="molecule type" value="Genomic_DNA"/>
</dbReference>
<organism evidence="2 3">
    <name type="scientific">Candidatus Methanofastidiosum methylothiophilum</name>
    <dbReference type="NCBI Taxonomy" id="1705564"/>
    <lineage>
        <taxon>Archaea</taxon>
        <taxon>Methanobacteriati</taxon>
        <taxon>Methanobacteriota</taxon>
        <taxon>Stenosarchaea group</taxon>
        <taxon>Candidatus Methanofastidiosia</taxon>
        <taxon>Candidatus Methanofastidiosales</taxon>
        <taxon>Candidatus Methanofastidiosaceae</taxon>
        <taxon>Candidatus Methanofastidiosum</taxon>
    </lineage>
</organism>